<reference evidence="2" key="1">
    <citation type="submission" date="2022-11" db="UniProtKB">
        <authorList>
            <consortium name="WormBaseParasite"/>
        </authorList>
    </citation>
    <scope>IDENTIFICATION</scope>
</reference>
<dbReference type="WBParaSite" id="ES5_v2.g19289.t1">
    <property type="protein sequence ID" value="ES5_v2.g19289.t1"/>
    <property type="gene ID" value="ES5_v2.g19289"/>
</dbReference>
<name>A0AC34FQ47_9BILA</name>
<evidence type="ECO:0000313" key="2">
    <source>
        <dbReference type="WBParaSite" id="ES5_v2.g19289.t1"/>
    </source>
</evidence>
<protein>
    <submittedName>
        <fullName evidence="2">Uncharacterized protein</fullName>
    </submittedName>
</protein>
<sequence>IFSDVEVISVRDEEAYNNEYDEETAVETPEEEEDERDVLNPPEGRVQSDEQVIIDSGDGWMHVR</sequence>
<accession>A0AC34FQ47</accession>
<dbReference type="Proteomes" id="UP000887579">
    <property type="component" value="Unplaced"/>
</dbReference>
<proteinExistence type="predicted"/>
<evidence type="ECO:0000313" key="1">
    <source>
        <dbReference type="Proteomes" id="UP000887579"/>
    </source>
</evidence>
<organism evidence="1 2">
    <name type="scientific">Panagrolaimus sp. ES5</name>
    <dbReference type="NCBI Taxonomy" id="591445"/>
    <lineage>
        <taxon>Eukaryota</taxon>
        <taxon>Metazoa</taxon>
        <taxon>Ecdysozoa</taxon>
        <taxon>Nematoda</taxon>
        <taxon>Chromadorea</taxon>
        <taxon>Rhabditida</taxon>
        <taxon>Tylenchina</taxon>
        <taxon>Panagrolaimomorpha</taxon>
        <taxon>Panagrolaimoidea</taxon>
        <taxon>Panagrolaimidae</taxon>
        <taxon>Panagrolaimus</taxon>
    </lineage>
</organism>